<evidence type="ECO:0000256" key="8">
    <source>
        <dbReference type="ARBA" id="ARBA00022919"/>
    </source>
</evidence>
<comment type="subcellular location">
    <subcellularLocation>
        <location evidence="1">Endoplasmic reticulum</location>
    </subcellularLocation>
</comment>
<evidence type="ECO:0000259" key="15">
    <source>
        <dbReference type="SMART" id="SM00822"/>
    </source>
</evidence>
<keyword evidence="5" id="KW-0547">Nucleotide-binding</keyword>
<accession>A0A8J1UR32</accession>
<evidence type="ECO:0000256" key="4">
    <source>
        <dbReference type="ARBA" id="ARBA00006484"/>
    </source>
</evidence>
<evidence type="ECO:0000313" key="17">
    <source>
        <dbReference type="Proteomes" id="UP000749559"/>
    </source>
</evidence>
<keyword evidence="10" id="KW-0443">Lipid metabolism</keyword>
<keyword evidence="7" id="KW-0521">NADP</keyword>
<dbReference type="PRINTS" id="PR00081">
    <property type="entry name" value="GDHRDH"/>
</dbReference>
<evidence type="ECO:0000256" key="14">
    <source>
        <dbReference type="RuleBase" id="RU000363"/>
    </source>
</evidence>
<dbReference type="Proteomes" id="UP000749559">
    <property type="component" value="Unassembled WGS sequence"/>
</dbReference>
<evidence type="ECO:0000256" key="11">
    <source>
        <dbReference type="ARBA" id="ARBA00026112"/>
    </source>
</evidence>
<comment type="caution">
    <text evidence="16">The sequence shown here is derived from an EMBL/GenBank/DDBJ whole genome shotgun (WGS) entry which is preliminary data.</text>
</comment>
<dbReference type="PRINTS" id="PR00080">
    <property type="entry name" value="SDRFAMILY"/>
</dbReference>
<dbReference type="InterPro" id="IPR002347">
    <property type="entry name" value="SDR_fam"/>
</dbReference>
<evidence type="ECO:0000256" key="1">
    <source>
        <dbReference type="ARBA" id="ARBA00004240"/>
    </source>
</evidence>
<dbReference type="EMBL" id="CAIIXF020000003">
    <property type="protein sequence ID" value="CAH1780166.1"/>
    <property type="molecule type" value="Genomic_DNA"/>
</dbReference>
<dbReference type="InterPro" id="IPR020904">
    <property type="entry name" value="Sc_DH/Rdtase_CS"/>
</dbReference>
<comment type="function">
    <text evidence="12">Catalyzes the reduction of 3'-oxosphinganine (3-ketodihydrosphingosine/KDS) to sphinganine (dihydrosphingosine/DHS), the second step of de novo sphingolipid biosynthesis.</text>
</comment>
<gene>
    <name evidence="16" type="ORF">OFUS_LOCUS6895</name>
</gene>
<dbReference type="InterPro" id="IPR045022">
    <property type="entry name" value="KDSR-like"/>
</dbReference>
<dbReference type="PROSITE" id="PS00061">
    <property type="entry name" value="ADH_SHORT"/>
    <property type="match status" value="1"/>
</dbReference>
<evidence type="ECO:0000256" key="7">
    <source>
        <dbReference type="ARBA" id="ARBA00022857"/>
    </source>
</evidence>
<keyword evidence="6" id="KW-0256">Endoplasmic reticulum</keyword>
<dbReference type="GO" id="GO:0000166">
    <property type="term" value="F:nucleotide binding"/>
    <property type="evidence" value="ECO:0007669"/>
    <property type="project" value="UniProtKB-KW"/>
</dbReference>
<organism evidence="16 17">
    <name type="scientific">Owenia fusiformis</name>
    <name type="common">Polychaete worm</name>
    <dbReference type="NCBI Taxonomy" id="6347"/>
    <lineage>
        <taxon>Eukaryota</taxon>
        <taxon>Metazoa</taxon>
        <taxon>Spiralia</taxon>
        <taxon>Lophotrochozoa</taxon>
        <taxon>Annelida</taxon>
        <taxon>Polychaeta</taxon>
        <taxon>Sedentaria</taxon>
        <taxon>Canalipalpata</taxon>
        <taxon>Sabellida</taxon>
        <taxon>Oweniida</taxon>
        <taxon>Oweniidae</taxon>
        <taxon>Owenia</taxon>
    </lineage>
</organism>
<dbReference type="GO" id="GO:0030148">
    <property type="term" value="P:sphingolipid biosynthetic process"/>
    <property type="evidence" value="ECO:0007669"/>
    <property type="project" value="InterPro"/>
</dbReference>
<dbReference type="FunFam" id="3.40.50.720:FF:000165">
    <property type="entry name" value="3-ketodihydrosphingosine reductase"/>
    <property type="match status" value="1"/>
</dbReference>
<evidence type="ECO:0000313" key="16">
    <source>
        <dbReference type="EMBL" id="CAH1780166.1"/>
    </source>
</evidence>
<comment type="pathway">
    <text evidence="3">Sphingolipid metabolism.</text>
</comment>
<keyword evidence="17" id="KW-1185">Reference proteome</keyword>
<comment type="pathway">
    <text evidence="2">Lipid metabolism; sphingolipid metabolism.</text>
</comment>
<evidence type="ECO:0000256" key="6">
    <source>
        <dbReference type="ARBA" id="ARBA00022824"/>
    </source>
</evidence>
<dbReference type="GO" id="GO:0047560">
    <property type="term" value="F:3-dehydrosphinganine reductase activity"/>
    <property type="evidence" value="ECO:0007669"/>
    <property type="project" value="UniProtKB-EC"/>
</dbReference>
<dbReference type="SMART" id="SM00822">
    <property type="entry name" value="PKS_KR"/>
    <property type="match status" value="1"/>
</dbReference>
<dbReference type="GO" id="GO:0005789">
    <property type="term" value="C:endoplasmic reticulum membrane"/>
    <property type="evidence" value="ECO:0007669"/>
    <property type="project" value="TreeGrafter"/>
</dbReference>
<dbReference type="GO" id="GO:0006666">
    <property type="term" value="P:3-keto-sphinganine metabolic process"/>
    <property type="evidence" value="ECO:0007669"/>
    <property type="project" value="InterPro"/>
</dbReference>
<dbReference type="InterPro" id="IPR057326">
    <property type="entry name" value="KR_dom"/>
</dbReference>
<dbReference type="SUPFAM" id="SSF51735">
    <property type="entry name" value="NAD(P)-binding Rossmann-fold domains"/>
    <property type="match status" value="1"/>
</dbReference>
<evidence type="ECO:0000256" key="2">
    <source>
        <dbReference type="ARBA" id="ARBA00004760"/>
    </source>
</evidence>
<evidence type="ECO:0000256" key="3">
    <source>
        <dbReference type="ARBA" id="ARBA00004991"/>
    </source>
</evidence>
<evidence type="ECO:0000256" key="9">
    <source>
        <dbReference type="ARBA" id="ARBA00023002"/>
    </source>
</evidence>
<evidence type="ECO:0000256" key="12">
    <source>
        <dbReference type="ARBA" id="ARBA00044737"/>
    </source>
</evidence>
<comment type="similarity">
    <text evidence="4 14">Belongs to the short-chain dehydrogenases/reductases (SDR) family.</text>
</comment>
<keyword evidence="9" id="KW-0560">Oxidoreductase</keyword>
<sequence length="321" mass="35028">MLLFILLVLACVSIAYAIICRFFNPRPLSLSNAHVMITGGSSGIGRAVAIEAVKQGAHVTIIARNKTKLEEAREELKKYTINSNQRVSSKSVDITKDYDLLQTAINQAEAELGPVEVLVNCAGYAEASTFQDTTPEQFQNMLNLNFLGTVYTTKCVIKSMKEQLRGQIVMVSSMAGQIGLFGYTAYASSKFALNGLAQSLHMEMKPYNVMVSVVYPPDTDTPGLAAENISKPEETKLISEAAGVYQPEQVAQTIIEGAKKRKFNISLGIDGLMLTSVNAGMSPVTHLSDAVIQVLSMGIFRLIGLFYIFTFDSIVKKCMKK</sequence>
<dbReference type="PANTHER" id="PTHR43550:SF3">
    <property type="entry name" value="3-KETODIHYDROSPHINGOSINE REDUCTASE"/>
    <property type="match status" value="1"/>
</dbReference>
<protein>
    <recommendedName>
        <fullName evidence="11">3-dehydrosphinganine reductase</fullName>
        <ecNumber evidence="11">1.1.1.102</ecNumber>
    </recommendedName>
</protein>
<evidence type="ECO:0000256" key="10">
    <source>
        <dbReference type="ARBA" id="ARBA00023098"/>
    </source>
</evidence>
<feature type="domain" description="Ketoreductase" evidence="15">
    <location>
        <begin position="33"/>
        <end position="218"/>
    </location>
</feature>
<dbReference type="AlphaFoldDB" id="A0A8J1UR32"/>
<dbReference type="OrthoDB" id="37659at2759"/>
<dbReference type="CDD" id="cd08939">
    <property type="entry name" value="KDSR-like_SDR_c"/>
    <property type="match status" value="1"/>
</dbReference>
<comment type="catalytic activity">
    <reaction evidence="13">
        <text>sphinganine + NADP(+) = 3-oxosphinganine + NADPH + H(+)</text>
        <dbReference type="Rhea" id="RHEA:22640"/>
        <dbReference type="ChEBI" id="CHEBI:15378"/>
        <dbReference type="ChEBI" id="CHEBI:57783"/>
        <dbReference type="ChEBI" id="CHEBI:57817"/>
        <dbReference type="ChEBI" id="CHEBI:58299"/>
        <dbReference type="ChEBI" id="CHEBI:58349"/>
        <dbReference type="EC" id="1.1.1.102"/>
    </reaction>
    <physiologicalReaction direction="right-to-left" evidence="13">
        <dbReference type="Rhea" id="RHEA:22642"/>
    </physiologicalReaction>
</comment>
<evidence type="ECO:0000256" key="5">
    <source>
        <dbReference type="ARBA" id="ARBA00022741"/>
    </source>
</evidence>
<dbReference type="Gene3D" id="3.40.50.720">
    <property type="entry name" value="NAD(P)-binding Rossmann-like Domain"/>
    <property type="match status" value="1"/>
</dbReference>
<evidence type="ECO:0000256" key="13">
    <source>
        <dbReference type="ARBA" id="ARBA00048930"/>
    </source>
</evidence>
<name>A0A8J1UR32_OWEFU</name>
<dbReference type="EC" id="1.1.1.102" evidence="11"/>
<keyword evidence="8" id="KW-0746">Sphingolipid metabolism</keyword>
<reference evidence="16" key="1">
    <citation type="submission" date="2022-03" db="EMBL/GenBank/DDBJ databases">
        <authorList>
            <person name="Martin C."/>
        </authorList>
    </citation>
    <scope>NUCLEOTIDE SEQUENCE</scope>
</reference>
<proteinExistence type="inferred from homology"/>
<dbReference type="PANTHER" id="PTHR43550">
    <property type="entry name" value="3-KETODIHYDROSPHINGOSINE REDUCTASE"/>
    <property type="match status" value="1"/>
</dbReference>
<dbReference type="Pfam" id="PF00106">
    <property type="entry name" value="adh_short"/>
    <property type="match status" value="1"/>
</dbReference>
<dbReference type="InterPro" id="IPR036291">
    <property type="entry name" value="NAD(P)-bd_dom_sf"/>
</dbReference>